<dbReference type="InterPro" id="IPR050624">
    <property type="entry name" value="HTH-type_Tx_Regulator"/>
</dbReference>
<dbReference type="PANTHER" id="PTHR43479">
    <property type="entry name" value="ACREF/ENVCD OPERON REPRESSOR-RELATED"/>
    <property type="match status" value="1"/>
</dbReference>
<dbReference type="RefSeq" id="WP_036620480.1">
    <property type="nucleotide sequence ID" value="NZ_JAKOBR010000174.1"/>
</dbReference>
<dbReference type="PROSITE" id="PS50977">
    <property type="entry name" value="HTH_TETR_2"/>
    <property type="match status" value="1"/>
</dbReference>
<dbReference type="OrthoDB" id="9780939at2"/>
<gene>
    <name evidence="4" type="ORF">DJ90_5788</name>
</gene>
<proteinExistence type="predicted"/>
<comment type="caution">
    <text evidence="4">The sequence shown here is derived from an EMBL/GenBank/DDBJ whole genome shotgun (WGS) entry which is preliminary data.</text>
</comment>
<dbReference type="PATRIC" id="fig|44252.3.peg.937"/>
<protein>
    <submittedName>
        <fullName evidence="4">Bacterial regulatory s, tetR family protein</fullName>
    </submittedName>
</protein>
<organism evidence="4 5">
    <name type="scientific">Paenibacillus macerans</name>
    <name type="common">Bacillus macerans</name>
    <dbReference type="NCBI Taxonomy" id="44252"/>
    <lineage>
        <taxon>Bacteria</taxon>
        <taxon>Bacillati</taxon>
        <taxon>Bacillota</taxon>
        <taxon>Bacilli</taxon>
        <taxon>Bacillales</taxon>
        <taxon>Paenibacillaceae</taxon>
        <taxon>Paenibacillus</taxon>
    </lineage>
</organism>
<dbReference type="InterPro" id="IPR009057">
    <property type="entry name" value="Homeodomain-like_sf"/>
</dbReference>
<dbReference type="GeneID" id="77011935"/>
<name>A0A090ZLJ6_PAEMA</name>
<keyword evidence="5" id="KW-1185">Reference proteome</keyword>
<dbReference type="HOGENOM" id="CLU_069356_12_2_9"/>
<accession>A0A090ZLJ6</accession>
<keyword evidence="1 2" id="KW-0238">DNA-binding</keyword>
<dbReference type="InterPro" id="IPR001647">
    <property type="entry name" value="HTH_TetR"/>
</dbReference>
<feature type="DNA-binding region" description="H-T-H motif" evidence="2">
    <location>
        <begin position="35"/>
        <end position="54"/>
    </location>
</feature>
<dbReference type="PRINTS" id="PR00455">
    <property type="entry name" value="HTHTETR"/>
</dbReference>
<dbReference type="STRING" id="44252.DJ90_5788"/>
<reference evidence="4 5" key="1">
    <citation type="submission" date="2014-04" db="EMBL/GenBank/DDBJ databases">
        <authorList>
            <person name="Bishop-Lilly K.A."/>
            <person name="Broomall S.M."/>
            <person name="Chain P.S."/>
            <person name="Chertkov O."/>
            <person name="Coyne S.R."/>
            <person name="Daligault H.E."/>
            <person name="Davenport K.W."/>
            <person name="Erkkila T."/>
            <person name="Frey K.G."/>
            <person name="Gibbons H.S."/>
            <person name="Gu W."/>
            <person name="Jaissle J."/>
            <person name="Johnson S.L."/>
            <person name="Koroleva G.I."/>
            <person name="Ladner J.T."/>
            <person name="Lo C.-C."/>
            <person name="Minogue T.D."/>
            <person name="Munk C."/>
            <person name="Palacios G.F."/>
            <person name="Redden C.L."/>
            <person name="Rosenzweig C.N."/>
            <person name="Scholz M.B."/>
            <person name="Teshima H."/>
            <person name="Xu Y."/>
        </authorList>
    </citation>
    <scope>NUCLEOTIDE SEQUENCE [LARGE SCALE GENOMIC DNA]</scope>
    <source>
        <strain evidence="4 5">8244</strain>
    </source>
</reference>
<feature type="domain" description="HTH tetR-type" evidence="3">
    <location>
        <begin position="12"/>
        <end position="72"/>
    </location>
</feature>
<dbReference type="Pfam" id="PF00440">
    <property type="entry name" value="TetR_N"/>
    <property type="match status" value="1"/>
</dbReference>
<dbReference type="Gene3D" id="1.10.357.10">
    <property type="entry name" value="Tetracycline Repressor, domain 2"/>
    <property type="match status" value="1"/>
</dbReference>
<dbReference type="PANTHER" id="PTHR43479:SF11">
    <property type="entry name" value="ACREF_ENVCD OPERON REPRESSOR-RELATED"/>
    <property type="match status" value="1"/>
</dbReference>
<evidence type="ECO:0000313" key="5">
    <source>
        <dbReference type="Proteomes" id="UP000029278"/>
    </source>
</evidence>
<sequence length="196" mass="22758">MEKLNLRQQKGLETKNRLIDSALKVFSAKGFDASTTKDIAKEAGTTDGLIYHYFKSKEELLWAVVDKHSLIPSLRDTAAQADSDVPLESLLTKYFGQLLHRLNEKTDLIVMFFGEAQRKPQIREYLVSLIEEGLKPLYFLLKDRTAMDEEELRLAVRNIQTAMVMYFLLYDRFTRNAETREIYIRTTVQQFLKILG</sequence>
<evidence type="ECO:0000259" key="3">
    <source>
        <dbReference type="PROSITE" id="PS50977"/>
    </source>
</evidence>
<dbReference type="Proteomes" id="UP000029278">
    <property type="component" value="Unassembled WGS sequence"/>
</dbReference>
<dbReference type="AlphaFoldDB" id="A0A090ZLJ6"/>
<dbReference type="GO" id="GO:0003677">
    <property type="term" value="F:DNA binding"/>
    <property type="evidence" value="ECO:0007669"/>
    <property type="project" value="UniProtKB-UniRule"/>
</dbReference>
<dbReference type="SUPFAM" id="SSF46689">
    <property type="entry name" value="Homeodomain-like"/>
    <property type="match status" value="1"/>
</dbReference>
<evidence type="ECO:0000256" key="2">
    <source>
        <dbReference type="PROSITE-ProRule" id="PRU00335"/>
    </source>
</evidence>
<evidence type="ECO:0000313" key="4">
    <source>
        <dbReference type="EMBL" id="KFN11100.1"/>
    </source>
</evidence>
<evidence type="ECO:0000256" key="1">
    <source>
        <dbReference type="ARBA" id="ARBA00023125"/>
    </source>
</evidence>
<dbReference type="EMBL" id="JMQA01000013">
    <property type="protein sequence ID" value="KFN11100.1"/>
    <property type="molecule type" value="Genomic_DNA"/>
</dbReference>